<feature type="non-terminal residue" evidence="2">
    <location>
        <position position="1"/>
    </location>
</feature>
<name>A0A3P7K7R1_STRVU</name>
<feature type="region of interest" description="Disordered" evidence="1">
    <location>
        <begin position="1"/>
        <end position="63"/>
    </location>
</feature>
<sequence length="111" mass="12595">AFSDFPKPGPLLESKEQFKEETAPAPKRDTKDRLFSTVAKEIEDLEEPPEQTSGGTPAFTKEEEPDVRKILRQILGQLQLFLCWREFRGERQVLPILSQQLSAKSRLVGVA</sequence>
<proteinExistence type="predicted"/>
<reference evidence="2 3" key="1">
    <citation type="submission" date="2018-11" db="EMBL/GenBank/DDBJ databases">
        <authorList>
            <consortium name="Pathogen Informatics"/>
        </authorList>
    </citation>
    <scope>NUCLEOTIDE SEQUENCE [LARGE SCALE GENOMIC DNA]</scope>
</reference>
<dbReference type="Proteomes" id="UP000270094">
    <property type="component" value="Unassembled WGS sequence"/>
</dbReference>
<dbReference type="EMBL" id="UYYB01005372">
    <property type="protein sequence ID" value="VDM67385.1"/>
    <property type="molecule type" value="Genomic_DNA"/>
</dbReference>
<organism evidence="2 3">
    <name type="scientific">Strongylus vulgaris</name>
    <name type="common">Blood worm</name>
    <dbReference type="NCBI Taxonomy" id="40348"/>
    <lineage>
        <taxon>Eukaryota</taxon>
        <taxon>Metazoa</taxon>
        <taxon>Ecdysozoa</taxon>
        <taxon>Nematoda</taxon>
        <taxon>Chromadorea</taxon>
        <taxon>Rhabditida</taxon>
        <taxon>Rhabditina</taxon>
        <taxon>Rhabditomorpha</taxon>
        <taxon>Strongyloidea</taxon>
        <taxon>Strongylidae</taxon>
        <taxon>Strongylus</taxon>
    </lineage>
</organism>
<dbReference type="AlphaFoldDB" id="A0A3P7K7R1"/>
<gene>
    <name evidence="2" type="ORF">SVUK_LOCUS2383</name>
</gene>
<keyword evidence="3" id="KW-1185">Reference proteome</keyword>
<accession>A0A3P7K7R1</accession>
<protein>
    <submittedName>
        <fullName evidence="2">Uncharacterized protein</fullName>
    </submittedName>
</protein>
<evidence type="ECO:0000256" key="1">
    <source>
        <dbReference type="SAM" id="MobiDB-lite"/>
    </source>
</evidence>
<evidence type="ECO:0000313" key="2">
    <source>
        <dbReference type="EMBL" id="VDM67385.1"/>
    </source>
</evidence>
<feature type="compositionally biased region" description="Basic and acidic residues" evidence="1">
    <location>
        <begin position="13"/>
        <end position="34"/>
    </location>
</feature>
<evidence type="ECO:0000313" key="3">
    <source>
        <dbReference type="Proteomes" id="UP000270094"/>
    </source>
</evidence>